<gene>
    <name evidence="9" type="ORF">SAMN05421823_11352</name>
</gene>
<dbReference type="AlphaFoldDB" id="A0A1G9T2D3"/>
<dbReference type="InterPro" id="IPR051166">
    <property type="entry name" value="Threonine_Synthase"/>
</dbReference>
<organism evidence="9 10">
    <name type="scientific">Catalinimonas alkaloidigena</name>
    <dbReference type="NCBI Taxonomy" id="1075417"/>
    <lineage>
        <taxon>Bacteria</taxon>
        <taxon>Pseudomonadati</taxon>
        <taxon>Bacteroidota</taxon>
        <taxon>Cytophagia</taxon>
        <taxon>Cytophagales</taxon>
        <taxon>Catalimonadaceae</taxon>
        <taxon>Catalinimonas</taxon>
    </lineage>
</organism>
<evidence type="ECO:0000256" key="1">
    <source>
        <dbReference type="ARBA" id="ARBA00001933"/>
    </source>
</evidence>
<evidence type="ECO:0000259" key="8">
    <source>
        <dbReference type="Pfam" id="PF14821"/>
    </source>
</evidence>
<dbReference type="RefSeq" id="WP_089687483.1">
    <property type="nucleotide sequence ID" value="NZ_FNFO01000013.1"/>
</dbReference>
<dbReference type="SUPFAM" id="SSF53686">
    <property type="entry name" value="Tryptophan synthase beta subunit-like PLP-dependent enzymes"/>
    <property type="match status" value="1"/>
</dbReference>
<evidence type="ECO:0000256" key="4">
    <source>
        <dbReference type="ARBA" id="ARBA00023239"/>
    </source>
</evidence>
<evidence type="ECO:0000313" key="10">
    <source>
        <dbReference type="Proteomes" id="UP000198510"/>
    </source>
</evidence>
<dbReference type="Pfam" id="PF14821">
    <property type="entry name" value="Thr_synth_N"/>
    <property type="match status" value="1"/>
</dbReference>
<dbReference type="InterPro" id="IPR001926">
    <property type="entry name" value="TrpB-like_PALP"/>
</dbReference>
<dbReference type="InterPro" id="IPR029144">
    <property type="entry name" value="Thr_synth_N"/>
</dbReference>
<sequence>MPINYHSTNRHLPSGTSERFRFAEALARGQAPDGGLLMPDQIPTLSPETLERLRGKPYAEVAFAVLYPFVEGEIEAERLRALLYDAYTFDIPVEPLGDQVLLARLDQGPTASFKDFAARAMARLMNEFRPPEQQVTVLVATSGDTGSAVGEAFKGLDGFRVVILFPEQEVSAVQKHQLESIGGNVVAVSIDGKFDDCQRYVKAAFTDPDLKALGLTSANSINVGRVLPQVVYYVYLYLKVAAPGETLNFCIPSGNLGNSLGGEIARRMGLPIGTILIATNRNDALPSFLQSGAYAKIDPSRACLSNAMNVGNPSNLARYFDLYGGTVDKDGVVHRQPDLEQMRQNLKGVAVTDEATRARIRTTYDQYGVVVEPHGAVGLEGLAQVPLPGRTICFETAHPAKFPEVVEEVLRLSPAPTPALEAIQHRTGKSVPLPNDYKQLKAFLLAWQAADTTAL</sequence>
<evidence type="ECO:0000256" key="3">
    <source>
        <dbReference type="ARBA" id="ARBA00022898"/>
    </source>
</evidence>
<evidence type="ECO:0000259" key="7">
    <source>
        <dbReference type="Pfam" id="PF00291"/>
    </source>
</evidence>
<dbReference type="Pfam" id="PF24857">
    <property type="entry name" value="THR4_C"/>
    <property type="match status" value="1"/>
</dbReference>
<dbReference type="EC" id="4.2.3.1" evidence="5"/>
<name>A0A1G9T2D3_9BACT</name>
<evidence type="ECO:0000256" key="6">
    <source>
        <dbReference type="PIRSR" id="PIRSR604450-51"/>
    </source>
</evidence>
<dbReference type="OrthoDB" id="9763107at2"/>
<proteinExistence type="inferred from homology"/>
<dbReference type="NCBIfam" id="TIGR00260">
    <property type="entry name" value="thrC"/>
    <property type="match status" value="1"/>
</dbReference>
<feature type="domain" description="Tryptophan synthase beta chain-like PALP" evidence="7">
    <location>
        <begin position="96"/>
        <end position="384"/>
    </location>
</feature>
<feature type="modified residue" description="N6-(pyridoxal phosphate)lysine" evidence="6">
    <location>
        <position position="114"/>
    </location>
</feature>
<comment type="cofactor">
    <cofactor evidence="1 6">
        <name>pyridoxal 5'-phosphate</name>
        <dbReference type="ChEBI" id="CHEBI:597326"/>
    </cofactor>
</comment>
<dbReference type="STRING" id="1075417.SAMN05421823_11352"/>
<dbReference type="Pfam" id="PF00291">
    <property type="entry name" value="PALP"/>
    <property type="match status" value="1"/>
</dbReference>
<dbReference type="InterPro" id="IPR004450">
    <property type="entry name" value="Thr_synthase-like"/>
</dbReference>
<keyword evidence="10" id="KW-1185">Reference proteome</keyword>
<protein>
    <recommendedName>
        <fullName evidence="5">Threonine synthase</fullName>
        <ecNumber evidence="5">4.2.3.1</ecNumber>
    </recommendedName>
</protein>
<evidence type="ECO:0000256" key="2">
    <source>
        <dbReference type="ARBA" id="ARBA00005517"/>
    </source>
</evidence>
<accession>A0A1G9T2D3</accession>
<dbReference type="Proteomes" id="UP000198510">
    <property type="component" value="Unassembled WGS sequence"/>
</dbReference>
<dbReference type="Gene3D" id="3.40.50.1100">
    <property type="match status" value="2"/>
</dbReference>
<keyword evidence="4" id="KW-0456">Lyase</keyword>
<evidence type="ECO:0000256" key="5">
    <source>
        <dbReference type="NCBIfam" id="TIGR00260"/>
    </source>
</evidence>
<dbReference type="InterPro" id="IPR037158">
    <property type="entry name" value="Thr_synth_N_sf"/>
</dbReference>
<keyword evidence="3 6" id="KW-0663">Pyridoxal phosphate</keyword>
<dbReference type="PANTHER" id="PTHR42690:SF1">
    <property type="entry name" value="THREONINE SYNTHASE-LIKE 2"/>
    <property type="match status" value="1"/>
</dbReference>
<dbReference type="GO" id="GO:0009088">
    <property type="term" value="P:threonine biosynthetic process"/>
    <property type="evidence" value="ECO:0007669"/>
    <property type="project" value="UniProtKB-UniRule"/>
</dbReference>
<evidence type="ECO:0000313" key="9">
    <source>
        <dbReference type="EMBL" id="SDM41245.1"/>
    </source>
</evidence>
<dbReference type="PANTHER" id="PTHR42690">
    <property type="entry name" value="THREONINE SYNTHASE FAMILY MEMBER"/>
    <property type="match status" value="1"/>
</dbReference>
<feature type="domain" description="Threonine synthase N-terminal" evidence="8">
    <location>
        <begin position="15"/>
        <end position="87"/>
    </location>
</feature>
<reference evidence="9 10" key="1">
    <citation type="submission" date="2016-10" db="EMBL/GenBank/DDBJ databases">
        <authorList>
            <person name="de Groot N.N."/>
        </authorList>
    </citation>
    <scope>NUCLEOTIDE SEQUENCE [LARGE SCALE GENOMIC DNA]</scope>
    <source>
        <strain evidence="9 10">DSM 25186</strain>
    </source>
</reference>
<dbReference type="InterPro" id="IPR036052">
    <property type="entry name" value="TrpB-like_PALP_sf"/>
</dbReference>
<dbReference type="Gene3D" id="3.90.1380.10">
    <property type="entry name" value="Threonine synthase, N-terminal domain"/>
    <property type="match status" value="1"/>
</dbReference>
<dbReference type="EMBL" id="FNFO01000013">
    <property type="protein sequence ID" value="SDM41245.1"/>
    <property type="molecule type" value="Genomic_DNA"/>
</dbReference>
<dbReference type="GO" id="GO:0004795">
    <property type="term" value="F:threonine synthase activity"/>
    <property type="evidence" value="ECO:0007669"/>
    <property type="project" value="UniProtKB-UniRule"/>
</dbReference>
<comment type="similarity">
    <text evidence="2">Belongs to the threonine synthase family.</text>
</comment>